<dbReference type="SUPFAM" id="SSF50331">
    <property type="entry name" value="MOP-like"/>
    <property type="match status" value="1"/>
</dbReference>
<keyword evidence="5" id="KW-0997">Cell inner membrane</keyword>
<comment type="subcellular location">
    <subcellularLocation>
        <location evidence="1">Cell inner membrane</location>
        <topology evidence="1">Peripheral membrane protein</topology>
    </subcellularLocation>
</comment>
<gene>
    <name evidence="13" type="primary">ugpC</name>
    <name evidence="13" type="ORF">GOZ88_02295</name>
</gene>
<name>A0A7K1R9Z0_AGRVI</name>
<comment type="caution">
    <text evidence="13">The sequence shown here is derived from an EMBL/GenBank/DDBJ whole genome shotgun (WGS) entry which is preliminary data.</text>
</comment>
<dbReference type="GO" id="GO:0015794">
    <property type="term" value="P:glycerol-3-phosphate transmembrane transport"/>
    <property type="evidence" value="ECO:0007669"/>
    <property type="project" value="TreeGrafter"/>
</dbReference>
<dbReference type="Pfam" id="PF00005">
    <property type="entry name" value="ABC_tran"/>
    <property type="match status" value="1"/>
</dbReference>
<dbReference type="Gene3D" id="2.40.50.100">
    <property type="match status" value="1"/>
</dbReference>
<dbReference type="SUPFAM" id="SSF52540">
    <property type="entry name" value="P-loop containing nucleoside triphosphate hydrolases"/>
    <property type="match status" value="1"/>
</dbReference>
<dbReference type="GO" id="GO:0001407">
    <property type="term" value="P:glycerophosphodiester transmembrane transport"/>
    <property type="evidence" value="ECO:0007669"/>
    <property type="project" value="TreeGrafter"/>
</dbReference>
<keyword evidence="8 13" id="KW-0067">ATP-binding</keyword>
<evidence type="ECO:0000256" key="10">
    <source>
        <dbReference type="ARBA" id="ARBA00023136"/>
    </source>
</evidence>
<evidence type="ECO:0000256" key="9">
    <source>
        <dbReference type="ARBA" id="ARBA00022967"/>
    </source>
</evidence>
<dbReference type="PANTHER" id="PTHR43875">
    <property type="entry name" value="MALTODEXTRIN IMPORT ATP-BINDING PROTEIN MSMX"/>
    <property type="match status" value="1"/>
</dbReference>
<evidence type="ECO:0000313" key="14">
    <source>
        <dbReference type="Proteomes" id="UP000440716"/>
    </source>
</evidence>
<dbReference type="GO" id="GO:0008643">
    <property type="term" value="P:carbohydrate transport"/>
    <property type="evidence" value="ECO:0007669"/>
    <property type="project" value="InterPro"/>
</dbReference>
<dbReference type="PANTHER" id="PTHR43875:SF12">
    <property type="entry name" value="SN-GLYCEROL-3-PHOSPHATE IMPORT ATP-BINDING PROTEIN UGPC"/>
    <property type="match status" value="1"/>
</dbReference>
<dbReference type="NCBIfam" id="NF008653">
    <property type="entry name" value="PRK11650.1"/>
    <property type="match status" value="1"/>
</dbReference>
<dbReference type="InterPro" id="IPR017871">
    <property type="entry name" value="ABC_transporter-like_CS"/>
</dbReference>
<dbReference type="EMBL" id="WPHU01000001">
    <property type="protein sequence ID" value="MVA54935.1"/>
    <property type="molecule type" value="Genomic_DNA"/>
</dbReference>
<sequence>MADIDIRAVRKSYGKTPTLHGIDLLFGSGEFVVILGPSGCGKSTLLRMIAGLEDITSGEIAIDGRVVNTLEPRERGCAMVFQNYALYPHMSVAGNIGYALKVAGVSKAERDLRILETAKIVGLQDYLDCRPAALSGGQRQRVAMARAIIREPKVFLFDEPLSNLDAKLRVTMRAEIRKLHQRLSATSVFVTHDQVEAMTLADRLVVMNRGHVEQVGRPLDIYHRPATTFVASFIGSPAMNLFDARVEVETSTIRLGGASVEIDPVVAHTLRGRDVIVGIRPEQCRLASHGQGVPALIEFVEELGVGRVVHCELAGQPFAIAVPEEAQVTAGDTIGLLLPQQQLHFFDSESKKRIDFSPVPGTANSPSTHNQTSSTQTLGVLS</sequence>
<feature type="domain" description="ABC transporter" evidence="12">
    <location>
        <begin position="4"/>
        <end position="234"/>
    </location>
</feature>
<dbReference type="InterPro" id="IPR003593">
    <property type="entry name" value="AAA+_ATPase"/>
</dbReference>
<evidence type="ECO:0000256" key="2">
    <source>
        <dbReference type="ARBA" id="ARBA00005417"/>
    </source>
</evidence>
<dbReference type="Proteomes" id="UP000440716">
    <property type="component" value="Unassembled WGS sequence"/>
</dbReference>
<organism evidence="13 14">
    <name type="scientific">Agrobacterium vitis</name>
    <name type="common">Rhizobium vitis</name>
    <dbReference type="NCBI Taxonomy" id="373"/>
    <lineage>
        <taxon>Bacteria</taxon>
        <taxon>Pseudomonadati</taxon>
        <taxon>Pseudomonadota</taxon>
        <taxon>Alphaproteobacteria</taxon>
        <taxon>Hyphomicrobiales</taxon>
        <taxon>Rhizobiaceae</taxon>
        <taxon>Rhizobium/Agrobacterium group</taxon>
        <taxon>Agrobacterium</taxon>
    </lineage>
</organism>
<comment type="similarity">
    <text evidence="2">Belongs to the ABC transporter superfamily.</text>
</comment>
<dbReference type="InterPro" id="IPR003439">
    <property type="entry name" value="ABC_transporter-like_ATP-bd"/>
</dbReference>
<evidence type="ECO:0000259" key="12">
    <source>
        <dbReference type="PROSITE" id="PS50893"/>
    </source>
</evidence>
<dbReference type="GO" id="GO:0140359">
    <property type="term" value="F:ABC-type transporter activity"/>
    <property type="evidence" value="ECO:0007669"/>
    <property type="project" value="InterPro"/>
</dbReference>
<reference evidence="13 14" key="1">
    <citation type="submission" date="2019-12" db="EMBL/GenBank/DDBJ databases">
        <title>Whole-genome sequencing of Allorhizobium vitis.</title>
        <authorList>
            <person name="Gan H.M."/>
            <person name="Szegedi E."/>
            <person name="Burr T."/>
            <person name="Savka M.A."/>
        </authorList>
    </citation>
    <scope>NUCLEOTIDE SEQUENCE [LARGE SCALE GENOMIC DNA]</scope>
    <source>
        <strain evidence="13 14">CG415</strain>
    </source>
</reference>
<dbReference type="Gene3D" id="3.40.50.300">
    <property type="entry name" value="P-loop containing nucleotide triphosphate hydrolases"/>
    <property type="match status" value="1"/>
</dbReference>
<evidence type="ECO:0000256" key="6">
    <source>
        <dbReference type="ARBA" id="ARBA00022597"/>
    </source>
</evidence>
<dbReference type="GO" id="GO:0055052">
    <property type="term" value="C:ATP-binding cassette (ABC) transporter complex, substrate-binding subunit-containing"/>
    <property type="evidence" value="ECO:0007669"/>
    <property type="project" value="TreeGrafter"/>
</dbReference>
<dbReference type="PROSITE" id="PS00211">
    <property type="entry name" value="ABC_TRANSPORTER_1"/>
    <property type="match status" value="1"/>
</dbReference>
<feature type="compositionally biased region" description="Polar residues" evidence="11">
    <location>
        <begin position="362"/>
        <end position="382"/>
    </location>
</feature>
<keyword evidence="10" id="KW-0472">Membrane</keyword>
<dbReference type="InterPro" id="IPR027417">
    <property type="entry name" value="P-loop_NTPase"/>
</dbReference>
<accession>A0A7K1R9Z0</accession>
<keyword evidence="6" id="KW-0762">Sugar transport</keyword>
<dbReference type="PROSITE" id="PS50893">
    <property type="entry name" value="ABC_TRANSPORTER_2"/>
    <property type="match status" value="1"/>
</dbReference>
<dbReference type="SMART" id="SM00382">
    <property type="entry name" value="AAA"/>
    <property type="match status" value="1"/>
</dbReference>
<dbReference type="GO" id="GO:0016887">
    <property type="term" value="F:ATP hydrolysis activity"/>
    <property type="evidence" value="ECO:0007669"/>
    <property type="project" value="InterPro"/>
</dbReference>
<evidence type="ECO:0000256" key="1">
    <source>
        <dbReference type="ARBA" id="ARBA00004417"/>
    </source>
</evidence>
<dbReference type="InterPro" id="IPR012340">
    <property type="entry name" value="NA-bd_OB-fold"/>
</dbReference>
<evidence type="ECO:0000256" key="3">
    <source>
        <dbReference type="ARBA" id="ARBA00022448"/>
    </source>
</evidence>
<dbReference type="CDD" id="cd03301">
    <property type="entry name" value="ABC_MalK_N"/>
    <property type="match status" value="1"/>
</dbReference>
<dbReference type="InterPro" id="IPR047641">
    <property type="entry name" value="ABC_transpr_MalK/UgpC-like"/>
</dbReference>
<evidence type="ECO:0000256" key="5">
    <source>
        <dbReference type="ARBA" id="ARBA00022519"/>
    </source>
</evidence>
<dbReference type="InterPro" id="IPR008995">
    <property type="entry name" value="Mo/tungstate-bd_C_term_dom"/>
</dbReference>
<dbReference type="Pfam" id="PF17912">
    <property type="entry name" value="OB_MalK"/>
    <property type="match status" value="1"/>
</dbReference>
<dbReference type="InterPro" id="IPR040582">
    <property type="entry name" value="OB_MalK-like"/>
</dbReference>
<dbReference type="FunFam" id="3.40.50.300:FF:000042">
    <property type="entry name" value="Maltose/maltodextrin ABC transporter, ATP-binding protein"/>
    <property type="match status" value="1"/>
</dbReference>
<feature type="region of interest" description="Disordered" evidence="11">
    <location>
        <begin position="356"/>
        <end position="382"/>
    </location>
</feature>
<keyword evidence="3" id="KW-0813">Transport</keyword>
<proteinExistence type="inferred from homology"/>
<keyword evidence="9" id="KW-1278">Translocase</keyword>
<dbReference type="GO" id="GO:0005524">
    <property type="term" value="F:ATP binding"/>
    <property type="evidence" value="ECO:0007669"/>
    <property type="project" value="UniProtKB-KW"/>
</dbReference>
<dbReference type="AlphaFoldDB" id="A0A7K1R9Z0"/>
<keyword evidence="4" id="KW-1003">Cell membrane</keyword>
<evidence type="ECO:0000256" key="7">
    <source>
        <dbReference type="ARBA" id="ARBA00022741"/>
    </source>
</evidence>
<dbReference type="Gene3D" id="2.40.50.140">
    <property type="entry name" value="Nucleic acid-binding proteins"/>
    <property type="match status" value="1"/>
</dbReference>
<dbReference type="InterPro" id="IPR015855">
    <property type="entry name" value="ABC_transpr_MalK-like"/>
</dbReference>
<evidence type="ECO:0000313" key="13">
    <source>
        <dbReference type="EMBL" id="MVA54935.1"/>
    </source>
</evidence>
<protein>
    <submittedName>
        <fullName evidence="13">sn-glycerol-3-phosphate ABC transporter ATP-binding protein UgpC</fullName>
    </submittedName>
</protein>
<keyword evidence="7" id="KW-0547">Nucleotide-binding</keyword>
<evidence type="ECO:0000256" key="8">
    <source>
        <dbReference type="ARBA" id="ARBA00022840"/>
    </source>
</evidence>
<evidence type="ECO:0000256" key="11">
    <source>
        <dbReference type="SAM" id="MobiDB-lite"/>
    </source>
</evidence>
<evidence type="ECO:0000256" key="4">
    <source>
        <dbReference type="ARBA" id="ARBA00022475"/>
    </source>
</evidence>
<dbReference type="RefSeq" id="WP_156589996.1">
    <property type="nucleotide sequence ID" value="NZ_WPHU01000001.1"/>
</dbReference>